<dbReference type="EMBL" id="BJLR01000028">
    <property type="protein sequence ID" value="GEA89001.1"/>
    <property type="molecule type" value="Genomic_DNA"/>
</dbReference>
<evidence type="ECO:0000313" key="2">
    <source>
        <dbReference type="EMBL" id="GEA89001.1"/>
    </source>
</evidence>
<dbReference type="Proteomes" id="UP000317046">
    <property type="component" value="Unassembled WGS sequence"/>
</dbReference>
<reference evidence="2" key="1">
    <citation type="submission" date="2019-06" db="EMBL/GenBank/DDBJ databases">
        <title>Whole genome shotgun sequence of Cellulomonas cellasea NBRC 3753.</title>
        <authorList>
            <person name="Hosoyama A."/>
            <person name="Uohara A."/>
            <person name="Ohji S."/>
            <person name="Ichikawa N."/>
        </authorList>
    </citation>
    <scope>NUCLEOTIDE SEQUENCE [LARGE SCALE GENOMIC DNA]</scope>
    <source>
        <strain evidence="2">NBRC 3753</strain>
    </source>
</reference>
<proteinExistence type="predicted"/>
<evidence type="ECO:0000256" key="1">
    <source>
        <dbReference type="SAM" id="MobiDB-lite"/>
    </source>
</evidence>
<feature type="region of interest" description="Disordered" evidence="1">
    <location>
        <begin position="94"/>
        <end position="122"/>
    </location>
</feature>
<organism evidence="2 3">
    <name type="scientific">Cellulomonas cellasea</name>
    <dbReference type="NCBI Taxonomy" id="43670"/>
    <lineage>
        <taxon>Bacteria</taxon>
        <taxon>Bacillati</taxon>
        <taxon>Actinomycetota</taxon>
        <taxon>Actinomycetes</taxon>
        <taxon>Micrococcales</taxon>
        <taxon>Cellulomonadaceae</taxon>
        <taxon>Cellulomonas</taxon>
    </lineage>
</organism>
<dbReference type="AlphaFoldDB" id="A0A4Y3KWZ7"/>
<gene>
    <name evidence="2" type="ORF">CCE01nite_29500</name>
</gene>
<comment type="caution">
    <text evidence="2">The sequence shown here is derived from an EMBL/GenBank/DDBJ whole genome shotgun (WGS) entry which is preliminary data.</text>
</comment>
<name>A0A4Y3KWZ7_9CELL</name>
<feature type="region of interest" description="Disordered" evidence="1">
    <location>
        <begin position="1"/>
        <end position="22"/>
    </location>
</feature>
<sequence>MHVAQRLGRRSGPGPTRGLCAAGGRGARAALRDAAPGAGSGALAAGAGSTRALAAARCARTLAAGACGATALAAPLPRTLAATTCAAALPAARAAALPTATRPRTSRASGSLRSPCASAPSV</sequence>
<keyword evidence="3" id="KW-1185">Reference proteome</keyword>
<accession>A0A4Y3KWZ7</accession>
<evidence type="ECO:0000313" key="3">
    <source>
        <dbReference type="Proteomes" id="UP000317046"/>
    </source>
</evidence>
<protein>
    <submittedName>
        <fullName evidence="2">Uncharacterized protein</fullName>
    </submittedName>
</protein>
<feature type="compositionally biased region" description="Low complexity" evidence="1">
    <location>
        <begin position="94"/>
        <end position="108"/>
    </location>
</feature>